<dbReference type="InterPro" id="IPR005334">
    <property type="entry name" value="Tctex-1-like"/>
</dbReference>
<comment type="similarity">
    <text evidence="1">Belongs to the dynein light chain Tctex-type family.</text>
</comment>
<accession>A0A9P1J0X3</accession>
<organism evidence="2 3">
    <name type="scientific">Caenorhabditis angaria</name>
    <dbReference type="NCBI Taxonomy" id="860376"/>
    <lineage>
        <taxon>Eukaryota</taxon>
        <taxon>Metazoa</taxon>
        <taxon>Ecdysozoa</taxon>
        <taxon>Nematoda</taxon>
        <taxon>Chromadorea</taxon>
        <taxon>Rhabditida</taxon>
        <taxon>Rhabditina</taxon>
        <taxon>Rhabditomorpha</taxon>
        <taxon>Rhabditoidea</taxon>
        <taxon>Rhabditidae</taxon>
        <taxon>Peloderinae</taxon>
        <taxon>Caenorhabditis</taxon>
    </lineage>
</organism>
<dbReference type="GO" id="GO:0005868">
    <property type="term" value="C:cytoplasmic dynein complex"/>
    <property type="evidence" value="ECO:0007669"/>
    <property type="project" value="TreeGrafter"/>
</dbReference>
<gene>
    <name evidence="2" type="ORF">CAMP_LOCUS17279</name>
</gene>
<protein>
    <submittedName>
        <fullName evidence="2">Uncharacterized protein</fullName>
    </submittedName>
</protein>
<dbReference type="OrthoDB" id="10260741at2759"/>
<dbReference type="AlphaFoldDB" id="A0A9P1J0X3"/>
<comment type="caution">
    <text evidence="2">The sequence shown here is derived from an EMBL/GenBank/DDBJ whole genome shotgun (WGS) entry which is preliminary data.</text>
</comment>
<dbReference type="Pfam" id="PF03645">
    <property type="entry name" value="Tctex-1"/>
    <property type="match status" value="1"/>
</dbReference>
<dbReference type="Proteomes" id="UP001152747">
    <property type="component" value="Unassembled WGS sequence"/>
</dbReference>
<sequence>MQNNEERNFVLRPTPDQKFRPNAVLPMIKEVVTDKLSATTYNFDEAEDLSKELSSTIRNRLKGLQLPRYKYIVQVYLAEQAGQGMATATQSVWDEDCDSYVNYRFTNTSIWCQVLVHAIFHY</sequence>
<reference evidence="2" key="1">
    <citation type="submission" date="2022-11" db="EMBL/GenBank/DDBJ databases">
        <authorList>
            <person name="Kikuchi T."/>
        </authorList>
    </citation>
    <scope>NUCLEOTIDE SEQUENCE</scope>
    <source>
        <strain evidence="2">PS1010</strain>
    </source>
</reference>
<dbReference type="GO" id="GO:0005737">
    <property type="term" value="C:cytoplasm"/>
    <property type="evidence" value="ECO:0007669"/>
    <property type="project" value="TreeGrafter"/>
</dbReference>
<proteinExistence type="inferred from homology"/>
<dbReference type="EMBL" id="CANHGI010000006">
    <property type="protein sequence ID" value="CAI5454642.1"/>
    <property type="molecule type" value="Genomic_DNA"/>
</dbReference>
<dbReference type="InterPro" id="IPR038586">
    <property type="entry name" value="Tctex-1-like_sf"/>
</dbReference>
<name>A0A9P1J0X3_9PELO</name>
<dbReference type="PANTHER" id="PTHR21255">
    <property type="entry name" value="T-COMPLEX-ASSOCIATED-TESTIS-EXPRESSED 1/ DYNEIN LIGHT CHAIN"/>
    <property type="match status" value="1"/>
</dbReference>
<dbReference type="PANTHER" id="PTHR21255:SF7">
    <property type="entry name" value="DYNEIN LIGHT CHAIN TCTEX-TYPE PROTEIN 2B"/>
    <property type="match status" value="1"/>
</dbReference>
<dbReference type="GO" id="GO:0045505">
    <property type="term" value="F:dynein intermediate chain binding"/>
    <property type="evidence" value="ECO:0007669"/>
    <property type="project" value="TreeGrafter"/>
</dbReference>
<dbReference type="CDD" id="cd21459">
    <property type="entry name" value="DLC-like_TCTEX1D2"/>
    <property type="match status" value="1"/>
</dbReference>
<evidence type="ECO:0000256" key="1">
    <source>
        <dbReference type="ARBA" id="ARBA00005361"/>
    </source>
</evidence>
<dbReference type="FunFam" id="3.30.1140.40:FF:000003">
    <property type="entry name" value="tctex1 domain-containing protein 2"/>
    <property type="match status" value="1"/>
</dbReference>
<dbReference type="Gene3D" id="3.30.1140.40">
    <property type="entry name" value="Tctex-1"/>
    <property type="match status" value="1"/>
</dbReference>
<evidence type="ECO:0000313" key="3">
    <source>
        <dbReference type="Proteomes" id="UP001152747"/>
    </source>
</evidence>
<evidence type="ECO:0000313" key="2">
    <source>
        <dbReference type="EMBL" id="CAI5454642.1"/>
    </source>
</evidence>
<dbReference type="GO" id="GO:0007018">
    <property type="term" value="P:microtubule-based movement"/>
    <property type="evidence" value="ECO:0007669"/>
    <property type="project" value="TreeGrafter"/>
</dbReference>
<keyword evidence="3" id="KW-1185">Reference proteome</keyword>